<dbReference type="NCBIfam" id="TIGR01509">
    <property type="entry name" value="HAD-SF-IA-v3"/>
    <property type="match status" value="1"/>
</dbReference>
<organism evidence="1 2">
    <name type="scientific">Diabrotica virgifera virgifera</name>
    <name type="common">western corn rootworm</name>
    <dbReference type="NCBI Taxonomy" id="50390"/>
    <lineage>
        <taxon>Eukaryota</taxon>
        <taxon>Metazoa</taxon>
        <taxon>Ecdysozoa</taxon>
        <taxon>Arthropoda</taxon>
        <taxon>Hexapoda</taxon>
        <taxon>Insecta</taxon>
        <taxon>Pterygota</taxon>
        <taxon>Neoptera</taxon>
        <taxon>Endopterygota</taxon>
        <taxon>Coleoptera</taxon>
        <taxon>Polyphaga</taxon>
        <taxon>Cucujiformia</taxon>
        <taxon>Chrysomeloidea</taxon>
        <taxon>Chrysomelidae</taxon>
        <taxon>Galerucinae</taxon>
        <taxon>Diabroticina</taxon>
        <taxon>Diabroticites</taxon>
        <taxon>Diabrotica</taxon>
    </lineage>
</organism>
<dbReference type="NCBIfam" id="TIGR01549">
    <property type="entry name" value="HAD-SF-IA-v1"/>
    <property type="match status" value="1"/>
</dbReference>
<dbReference type="GeneID" id="126890536"/>
<proteinExistence type="predicted"/>
<evidence type="ECO:0000313" key="1">
    <source>
        <dbReference type="EnsemblMetazoa" id="XP_050515498.1"/>
    </source>
</evidence>
<dbReference type="InterPro" id="IPR011949">
    <property type="entry name" value="HAD-SF_hydro_IA_REG-2-like"/>
</dbReference>
<sequence>MRPLSQLRLITFDVTDTLLQFKTSPGQQYGEIGALYGISCDKKVLGHNFKTHFRKMSQEHPNFGRHTGLGWEKWWHTVVKDSFKESDINCDNEKLDQVANHLIDMYSGSGVWQVAHGAYGLLSFLRSKGVMLGVVSNYDPRLRNILINTRLRHYFQFVLISYHVGFEKPDPKIFLEAMSSAKLENLEPQECLHIGDQKSLDYDGARNCGWHAVLVNDKEKYPDIDKEHVFKIGLIFISISLKLLANHYLLIRYNCIIFN</sequence>
<reference evidence="1" key="1">
    <citation type="submission" date="2025-05" db="UniProtKB">
        <authorList>
            <consortium name="EnsemblMetazoa"/>
        </authorList>
    </citation>
    <scope>IDENTIFICATION</scope>
</reference>
<dbReference type="InterPro" id="IPR006439">
    <property type="entry name" value="HAD-SF_hydro_IA"/>
</dbReference>
<dbReference type="NCBIfam" id="TIGR02252">
    <property type="entry name" value="DREG-2"/>
    <property type="match status" value="1"/>
</dbReference>
<accession>A0ABM5KZ82</accession>
<dbReference type="RefSeq" id="XP_050515498.1">
    <property type="nucleotide sequence ID" value="XM_050659541.1"/>
</dbReference>
<dbReference type="SUPFAM" id="SSF56784">
    <property type="entry name" value="HAD-like"/>
    <property type="match status" value="1"/>
</dbReference>
<dbReference type="Gene3D" id="3.40.50.1000">
    <property type="entry name" value="HAD superfamily/HAD-like"/>
    <property type="match status" value="1"/>
</dbReference>
<dbReference type="InterPro" id="IPR023214">
    <property type="entry name" value="HAD_sf"/>
</dbReference>
<dbReference type="CDD" id="cd16415">
    <property type="entry name" value="HAD_dREG-2_like"/>
    <property type="match status" value="1"/>
</dbReference>
<dbReference type="Pfam" id="PF00702">
    <property type="entry name" value="Hydrolase"/>
    <property type="match status" value="1"/>
</dbReference>
<dbReference type="InterPro" id="IPR044924">
    <property type="entry name" value="HAD-SF_hydro_IA_REG-2-like_cap"/>
</dbReference>
<evidence type="ECO:0008006" key="3">
    <source>
        <dbReference type="Google" id="ProtNLM"/>
    </source>
</evidence>
<dbReference type="InterPro" id="IPR051828">
    <property type="entry name" value="HAD-like_hydrolase_domain"/>
</dbReference>
<dbReference type="PANTHER" id="PTHR46191">
    <property type="match status" value="1"/>
</dbReference>
<dbReference type="PANTHER" id="PTHR46191:SF2">
    <property type="entry name" value="HALOACID DEHALOGENASE-LIKE HYDROLASE DOMAIN-CONTAINING PROTEIN 3"/>
    <property type="match status" value="1"/>
</dbReference>
<evidence type="ECO:0000313" key="2">
    <source>
        <dbReference type="Proteomes" id="UP001652700"/>
    </source>
</evidence>
<keyword evidence="2" id="KW-1185">Reference proteome</keyword>
<protein>
    <recommendedName>
        <fullName evidence="3">Rhythmically expressed gene 2 protein-like</fullName>
    </recommendedName>
</protein>
<dbReference type="EnsemblMetazoa" id="XM_050659541.1">
    <property type="protein sequence ID" value="XP_050515498.1"/>
    <property type="gene ID" value="LOC126890536"/>
</dbReference>
<dbReference type="Gene3D" id="1.10.150.720">
    <property type="entry name" value="Haloacid dehalogenase-like hydrolase"/>
    <property type="match status" value="1"/>
</dbReference>
<dbReference type="SFLD" id="SFLDG01129">
    <property type="entry name" value="C1.5:_HAD__Beta-PGM__Phosphata"/>
    <property type="match status" value="1"/>
</dbReference>
<name>A0ABM5KZ82_DIAVI</name>
<dbReference type="Proteomes" id="UP001652700">
    <property type="component" value="Unplaced"/>
</dbReference>
<dbReference type="SFLD" id="SFLDS00003">
    <property type="entry name" value="Haloacid_Dehalogenase"/>
    <property type="match status" value="1"/>
</dbReference>
<dbReference type="InterPro" id="IPR036412">
    <property type="entry name" value="HAD-like_sf"/>
</dbReference>